<dbReference type="InterPro" id="IPR031359">
    <property type="entry name" value="NACHT_N"/>
</dbReference>
<comment type="caution">
    <text evidence="4">The sequence shown here is derived from an EMBL/GenBank/DDBJ whole genome shotgun (WGS) entry which is preliminary data.</text>
</comment>
<dbReference type="SUPFAM" id="SSF52540">
    <property type="entry name" value="P-loop containing nucleoside triphosphate hydrolases"/>
    <property type="match status" value="1"/>
</dbReference>
<dbReference type="InterPro" id="IPR007111">
    <property type="entry name" value="NACHT_NTPase"/>
</dbReference>
<evidence type="ECO:0000313" key="4">
    <source>
        <dbReference type="EMBL" id="KAH6654092.1"/>
    </source>
</evidence>
<dbReference type="RefSeq" id="XP_045958362.1">
    <property type="nucleotide sequence ID" value="XM_046095874.1"/>
</dbReference>
<dbReference type="Pfam" id="PF24883">
    <property type="entry name" value="NPHP3_N"/>
    <property type="match status" value="1"/>
</dbReference>
<evidence type="ECO:0000256" key="2">
    <source>
        <dbReference type="SAM" id="MobiDB-lite"/>
    </source>
</evidence>
<feature type="compositionally biased region" description="Polar residues" evidence="2">
    <location>
        <begin position="69"/>
        <end position="81"/>
    </location>
</feature>
<dbReference type="EMBL" id="JAGPXC010000004">
    <property type="protein sequence ID" value="KAH6654092.1"/>
    <property type="molecule type" value="Genomic_DNA"/>
</dbReference>
<proteinExistence type="predicted"/>
<sequence length="918" mass="103706">MGYFKRLKKFFRHGSSDTDRHHPGVDQSSQVPVSLANASSSVANAVPSLPSTANQQCSINDSKPPAATKSLSSASPDQTSIPAAHATPLPSQTTLPQSTAGLSLWNRAYEALQSEDEQLVNRYEKLLSRQLPERGTSIIMSQNMPQQKEDLNYAENQINAEPDERRNQLIEILDQGLKQADEGRIKYTIFGREFDLKDQMAQATKVIQDFKSLVGEAVKVSPEASLAWAGVCVFLPLLANPSTVEKENRDGLDHVNSRIRYYVELESLLWPKKLCAPRLKGEFEIHIVDLYKHILEFQFKTVLRLYRTSIAQVSRDMIRYDDWQGALKKVKELEKIVWDESKTVNTTASRQALEEIHTAAGQHYSFMQSSLKSLLSITEEQLQVNKRTNEILEDHHPIDLPTVNEARYDSADVQDSPRCEDGTRASIQEAIVQWAGEEVGGPLLWLLGPAGTGKSTIARTVANSFAEKKQLAAGYFFKRGEQGRNNTARLFPTIAMQLVDTIPSFKGLLRQHLDSLDKGALETKALKFQFDQLLLKPLTCLPPSNASDRLKVIIIDALDECECTQNQLSEILSLLYQLQTLSTVRLRVLLTSRLTPGIDHAFKPLRREKLVRNLDLYQNFSEETQADIQTFLETKFADIKIRTSVQRNPWPSPEELDRLVRLATDPEPLFIYAATLCRFVYDEQRPKDPRKQLTRWLKQCDSNVSQLNQIYEPVLNQVFLGDDDADSDQQLQFLGGLILLANPLPAASIASLLDMDVDDIKWWLPQLHAVLDIPAESNTPIRLLHKSFSDFLLSQAKISTSKYRIDFKETHATLAAKCIQRMKSGLKRNICDIATPGTSRDDIEKQTIDNCIPADLEYACLYWVHHLHCSKRSVNDVYDFLKTHFLHWLEALSLLARLSDGVIAVTQLIDIIKGLLIL</sequence>
<dbReference type="Gene3D" id="3.40.50.300">
    <property type="entry name" value="P-loop containing nucleotide triphosphate hydrolases"/>
    <property type="match status" value="1"/>
</dbReference>
<feature type="domain" description="NACHT" evidence="3">
    <location>
        <begin position="442"/>
        <end position="593"/>
    </location>
</feature>
<dbReference type="PANTHER" id="PTHR10039">
    <property type="entry name" value="AMELOGENIN"/>
    <property type="match status" value="1"/>
</dbReference>
<evidence type="ECO:0000256" key="1">
    <source>
        <dbReference type="ARBA" id="ARBA00022737"/>
    </source>
</evidence>
<keyword evidence="1" id="KW-0677">Repeat</keyword>
<dbReference type="GeneID" id="70124767"/>
<reference evidence="4" key="1">
    <citation type="journal article" date="2021" name="Nat. Commun.">
        <title>Genetic determinants of endophytism in the Arabidopsis root mycobiome.</title>
        <authorList>
            <person name="Mesny F."/>
            <person name="Miyauchi S."/>
            <person name="Thiergart T."/>
            <person name="Pickel B."/>
            <person name="Atanasova L."/>
            <person name="Karlsson M."/>
            <person name="Huettel B."/>
            <person name="Barry K.W."/>
            <person name="Haridas S."/>
            <person name="Chen C."/>
            <person name="Bauer D."/>
            <person name="Andreopoulos W."/>
            <person name="Pangilinan J."/>
            <person name="LaButti K."/>
            <person name="Riley R."/>
            <person name="Lipzen A."/>
            <person name="Clum A."/>
            <person name="Drula E."/>
            <person name="Henrissat B."/>
            <person name="Kohler A."/>
            <person name="Grigoriev I.V."/>
            <person name="Martin F.M."/>
            <person name="Hacquard S."/>
        </authorList>
    </citation>
    <scope>NUCLEOTIDE SEQUENCE</scope>
    <source>
        <strain evidence="4">MPI-SDFR-AT-0073</strain>
    </source>
</reference>
<dbReference type="InterPro" id="IPR056884">
    <property type="entry name" value="NPHP3-like_N"/>
</dbReference>
<evidence type="ECO:0000313" key="5">
    <source>
        <dbReference type="Proteomes" id="UP000758603"/>
    </source>
</evidence>
<dbReference type="PROSITE" id="PS50837">
    <property type="entry name" value="NACHT"/>
    <property type="match status" value="1"/>
</dbReference>
<accession>A0A9P8ZWT7</accession>
<feature type="compositionally biased region" description="Polar residues" evidence="2">
    <location>
        <begin position="52"/>
        <end position="61"/>
    </location>
</feature>
<protein>
    <recommendedName>
        <fullName evidence="3">NACHT domain-containing protein</fullName>
    </recommendedName>
</protein>
<dbReference type="InterPro" id="IPR027417">
    <property type="entry name" value="P-loop_NTPase"/>
</dbReference>
<keyword evidence="5" id="KW-1185">Reference proteome</keyword>
<dbReference type="Pfam" id="PF17100">
    <property type="entry name" value="NACHT_N"/>
    <property type="match status" value="1"/>
</dbReference>
<dbReference type="OrthoDB" id="538223at2759"/>
<name>A0A9P8ZWT7_9PEZI</name>
<feature type="region of interest" description="Disordered" evidence="2">
    <location>
        <begin position="48"/>
        <end position="95"/>
    </location>
</feature>
<dbReference type="AlphaFoldDB" id="A0A9P8ZWT7"/>
<dbReference type="Proteomes" id="UP000758603">
    <property type="component" value="Unassembled WGS sequence"/>
</dbReference>
<organism evidence="4 5">
    <name type="scientific">Truncatella angustata</name>
    <dbReference type="NCBI Taxonomy" id="152316"/>
    <lineage>
        <taxon>Eukaryota</taxon>
        <taxon>Fungi</taxon>
        <taxon>Dikarya</taxon>
        <taxon>Ascomycota</taxon>
        <taxon>Pezizomycotina</taxon>
        <taxon>Sordariomycetes</taxon>
        <taxon>Xylariomycetidae</taxon>
        <taxon>Amphisphaeriales</taxon>
        <taxon>Sporocadaceae</taxon>
        <taxon>Truncatella</taxon>
    </lineage>
</organism>
<evidence type="ECO:0000259" key="3">
    <source>
        <dbReference type="PROSITE" id="PS50837"/>
    </source>
</evidence>
<gene>
    <name evidence="4" type="ORF">BKA67DRAFT_269741</name>
</gene>
<dbReference type="PANTHER" id="PTHR10039:SF17">
    <property type="entry name" value="FUNGAL STAND N-TERMINAL GOODBYE DOMAIN-CONTAINING PROTEIN-RELATED"/>
    <property type="match status" value="1"/>
</dbReference>